<dbReference type="InterPro" id="IPR058031">
    <property type="entry name" value="AAA_lid_NorR"/>
</dbReference>
<dbReference type="InterPro" id="IPR003593">
    <property type="entry name" value="AAA+_ATPase"/>
</dbReference>
<protein>
    <recommendedName>
        <fullName evidence="4 18">UDP-3-O-acyl-N-acetylglucosamine deacetylase</fullName>
        <shortName evidence="18">UDP-3-O-acyl-GlcNAc deacetylase</shortName>
        <ecNumber evidence="4 18">3.5.1.108</ecNumber>
    </recommendedName>
    <alternativeName>
        <fullName evidence="18">UDP-3-O-[R-3-hydroxymyristoyl]-N-acetylglucosamine deacetylase</fullName>
    </alternativeName>
</protein>
<proteinExistence type="inferred from homology"/>
<keyword evidence="9" id="KW-0547">Nucleotide-binding</keyword>
<evidence type="ECO:0000256" key="5">
    <source>
        <dbReference type="ARBA" id="ARBA00022516"/>
    </source>
</evidence>
<organism evidence="22 23">
    <name type="scientific">Candidatus Nitronauta litoralis</name>
    <dbReference type="NCBI Taxonomy" id="2705533"/>
    <lineage>
        <taxon>Bacteria</taxon>
        <taxon>Pseudomonadati</taxon>
        <taxon>Nitrospinota/Tectimicrobiota group</taxon>
        <taxon>Nitrospinota</taxon>
        <taxon>Nitrospinia</taxon>
        <taxon>Nitrospinales</taxon>
        <taxon>Nitrospinaceae</taxon>
        <taxon>Candidatus Nitronauta</taxon>
    </lineage>
</organism>
<dbReference type="GO" id="GO:0009245">
    <property type="term" value="P:lipid A biosynthetic process"/>
    <property type="evidence" value="ECO:0007669"/>
    <property type="project" value="UniProtKB-UniRule"/>
</dbReference>
<dbReference type="AlphaFoldDB" id="A0A7T0BXC7"/>
<gene>
    <name evidence="18 22" type="primary">lpxC</name>
    <name evidence="22" type="ORF">G3M70_12660</name>
</gene>
<dbReference type="PROSITE" id="PS50045">
    <property type="entry name" value="SIGMA54_INTERACT_4"/>
    <property type="match status" value="1"/>
</dbReference>
<accession>A0A7T0BXC7</accession>
<comment type="function">
    <text evidence="2 18">Catalyzes the hydrolysis of UDP-3-O-myristoyl-N-acetylglucosamine to form UDP-3-O-myristoylglucosamine and acetate, the committed step in lipid A biosynthesis.</text>
</comment>
<keyword evidence="6 19" id="KW-0597">Phosphoprotein</keyword>
<evidence type="ECO:0000256" key="16">
    <source>
        <dbReference type="ARBA" id="ARBA00023163"/>
    </source>
</evidence>
<dbReference type="InterPro" id="IPR002078">
    <property type="entry name" value="Sigma_54_int"/>
</dbReference>
<evidence type="ECO:0000256" key="4">
    <source>
        <dbReference type="ARBA" id="ARBA00012745"/>
    </source>
</evidence>
<dbReference type="EMBL" id="CP048685">
    <property type="protein sequence ID" value="QPJ62680.1"/>
    <property type="molecule type" value="Genomic_DNA"/>
</dbReference>
<evidence type="ECO:0000259" key="21">
    <source>
        <dbReference type="PROSITE" id="PS50110"/>
    </source>
</evidence>
<dbReference type="Gene3D" id="1.10.8.60">
    <property type="match status" value="1"/>
</dbReference>
<dbReference type="CDD" id="cd17550">
    <property type="entry name" value="REC_NtrX-like"/>
    <property type="match status" value="1"/>
</dbReference>
<evidence type="ECO:0000256" key="11">
    <source>
        <dbReference type="ARBA" id="ARBA00022833"/>
    </source>
</evidence>
<dbReference type="SUPFAM" id="SSF54211">
    <property type="entry name" value="Ribosomal protein S5 domain 2-like"/>
    <property type="match status" value="2"/>
</dbReference>
<comment type="pathway">
    <text evidence="3 18">Glycolipid biosynthesis; lipid IV(A) biosynthesis; lipid IV(A) from (3R)-3-hydroxytetradecanoyl-[acyl-carrier-protein] and UDP-N-acetyl-alpha-D-glucosamine: step 2/6.</text>
</comment>
<reference evidence="22 23" key="1">
    <citation type="submission" date="2020-02" db="EMBL/GenBank/DDBJ databases">
        <title>Genomic and physiological characterization of two novel Nitrospinaceae genera.</title>
        <authorList>
            <person name="Mueller A.J."/>
            <person name="Jung M.-Y."/>
            <person name="Strachan C.R."/>
            <person name="Herbold C.W."/>
            <person name="Kirkegaard R.H."/>
            <person name="Daims H."/>
        </authorList>
    </citation>
    <scope>NUCLEOTIDE SEQUENCE [LARGE SCALE GENOMIC DNA]</scope>
    <source>
        <strain evidence="22">EB</strain>
    </source>
</reference>
<evidence type="ECO:0000256" key="17">
    <source>
        <dbReference type="ARBA" id="ARBA00024535"/>
    </source>
</evidence>
<keyword evidence="15 18" id="KW-0443">Lipid metabolism</keyword>
<dbReference type="UniPathway" id="UPA00359">
    <property type="reaction ID" value="UER00478"/>
</dbReference>
<dbReference type="PANTHER" id="PTHR32071">
    <property type="entry name" value="TRANSCRIPTIONAL REGULATORY PROTEIN"/>
    <property type="match status" value="1"/>
</dbReference>
<dbReference type="Proteomes" id="UP000594688">
    <property type="component" value="Chromosome"/>
</dbReference>
<comment type="cofactor">
    <cofactor evidence="1 18">
        <name>Zn(2+)</name>
        <dbReference type="ChEBI" id="CHEBI:29105"/>
    </cofactor>
</comment>
<evidence type="ECO:0000256" key="15">
    <source>
        <dbReference type="ARBA" id="ARBA00023098"/>
    </source>
</evidence>
<evidence type="ECO:0000313" key="23">
    <source>
        <dbReference type="Proteomes" id="UP000594688"/>
    </source>
</evidence>
<dbReference type="SMART" id="SM00382">
    <property type="entry name" value="AAA"/>
    <property type="match status" value="1"/>
</dbReference>
<dbReference type="InterPro" id="IPR027417">
    <property type="entry name" value="P-loop_NTPase"/>
</dbReference>
<keyword evidence="8 18" id="KW-0479">Metal-binding</keyword>
<dbReference type="GO" id="GO:0103117">
    <property type="term" value="F:UDP-3-O-acyl-N-acetylglucosamine deacetylase activity"/>
    <property type="evidence" value="ECO:0007669"/>
    <property type="project" value="UniProtKB-UniRule"/>
</dbReference>
<evidence type="ECO:0000256" key="13">
    <source>
        <dbReference type="ARBA" id="ARBA00023012"/>
    </source>
</evidence>
<sequence length="661" mass="73765">MSKPRVLIVDDEKNIVSSLHGILEDEGYRIDTADDGLDALEQVQSDPPDLVLLDIWLPGMDGIEVLKTIKTYHPEIEVLIMSGHGTIDTAVKATKLGAFDFIEKPFSLDQLVQSVDKALKLKQTRVDQGPHNGNSKPELPHCFQIMVDVKKKIKEASRHNHPMLIQGAPGTGKEFVAQAIHMESKNSRLPFMKINCPSRSMTSLQQELFVRKGKSSASTPGDRVVYLKNIEALSPTLQDKLIQALKSEDDAPFLPARVFASTSVDLSRRVERGKFRKELLDILSKNTLEVPPLKNFKDNIPILVKKYFEELAEYGNYTPHSVDDEAMERLVAYDWPGNLKELRDFLDNIARKVHPDDVINIDHLPPPVGLDESEAISTAREKGASRLPRQRTLKRSVVLCGSGLHSGIKTGLIMQPLPPNSGIIFGHISSTATIPAKPENVESTEYSTCIKKGFFSVGTIEHIMAVLHMYRINNLLIKIGDEAPVMDGSAKDFCQLVEDGEFEEQDSPYEELVIDKEYSFGDPKGAHIKIAPCDGFEVSYHMEYPEPIGTMDYTFKYENFEGFKKEIAPARTFGFMEEVAALTKLGFASGGKLDNFIMLGDGKVLNTELRYPDEFARHKILDILGDFYLLGKPIRGKISAHKSGHTQNVGLIKTIQENLPN</sequence>
<keyword evidence="10 18" id="KW-0378">Hydrolase</keyword>
<name>A0A7T0BXC7_9BACT</name>
<dbReference type="Gene3D" id="3.40.50.300">
    <property type="entry name" value="P-loop containing nucleotide triphosphate hydrolases"/>
    <property type="match status" value="1"/>
</dbReference>
<dbReference type="CDD" id="cd00009">
    <property type="entry name" value="AAA"/>
    <property type="match status" value="1"/>
</dbReference>
<evidence type="ECO:0000256" key="10">
    <source>
        <dbReference type="ARBA" id="ARBA00022801"/>
    </source>
</evidence>
<feature type="binding site" evidence="18">
    <location>
        <position position="462"/>
    </location>
    <ligand>
        <name>Zn(2+)</name>
        <dbReference type="ChEBI" id="CHEBI:29105"/>
    </ligand>
</feature>
<evidence type="ECO:0000313" key="22">
    <source>
        <dbReference type="EMBL" id="QPJ62680.1"/>
    </source>
</evidence>
<dbReference type="InterPro" id="IPR020568">
    <property type="entry name" value="Ribosomal_Su5_D2-typ_SF"/>
</dbReference>
<keyword evidence="13" id="KW-0902">Two-component regulatory system</keyword>
<dbReference type="Pfam" id="PF00072">
    <property type="entry name" value="Response_reg"/>
    <property type="match status" value="1"/>
</dbReference>
<dbReference type="Gene3D" id="3.30.1700.10">
    <property type="entry name" value="lpxc deacetylase, domain 2"/>
    <property type="match status" value="1"/>
</dbReference>
<dbReference type="InterPro" id="IPR004463">
    <property type="entry name" value="UDP-acyl_GlcNac_deAcase"/>
</dbReference>
<dbReference type="FunFam" id="3.40.50.2300:FF:000018">
    <property type="entry name" value="DNA-binding transcriptional regulator NtrC"/>
    <property type="match status" value="1"/>
</dbReference>
<feature type="domain" description="Sigma-54 factor interaction" evidence="20">
    <location>
        <begin position="146"/>
        <end position="351"/>
    </location>
</feature>
<dbReference type="InterPro" id="IPR011006">
    <property type="entry name" value="CheY-like_superfamily"/>
</dbReference>
<evidence type="ECO:0000256" key="14">
    <source>
        <dbReference type="ARBA" id="ARBA00023015"/>
    </source>
</evidence>
<comment type="similarity">
    <text evidence="18">Belongs to the LpxC family.</text>
</comment>
<feature type="binding site" evidence="18">
    <location>
        <position position="622"/>
    </location>
    <ligand>
        <name>Zn(2+)</name>
        <dbReference type="ChEBI" id="CHEBI:29105"/>
    </ligand>
</feature>
<keyword evidence="11 18" id="KW-0862">Zinc</keyword>
<evidence type="ECO:0000256" key="18">
    <source>
        <dbReference type="HAMAP-Rule" id="MF_00388"/>
    </source>
</evidence>
<dbReference type="Pfam" id="PF03331">
    <property type="entry name" value="LpxC"/>
    <property type="match status" value="1"/>
</dbReference>
<dbReference type="GO" id="GO:0000160">
    <property type="term" value="P:phosphorelay signal transduction system"/>
    <property type="evidence" value="ECO:0007669"/>
    <property type="project" value="UniProtKB-KW"/>
</dbReference>
<dbReference type="SUPFAM" id="SSF52172">
    <property type="entry name" value="CheY-like"/>
    <property type="match status" value="1"/>
</dbReference>
<keyword evidence="16" id="KW-0804">Transcription</keyword>
<dbReference type="GO" id="GO:0006355">
    <property type="term" value="P:regulation of DNA-templated transcription"/>
    <property type="evidence" value="ECO:0007669"/>
    <property type="project" value="InterPro"/>
</dbReference>
<dbReference type="NCBIfam" id="TIGR00325">
    <property type="entry name" value="lpxC"/>
    <property type="match status" value="1"/>
</dbReference>
<evidence type="ECO:0000256" key="9">
    <source>
        <dbReference type="ARBA" id="ARBA00022741"/>
    </source>
</evidence>
<evidence type="ECO:0000256" key="19">
    <source>
        <dbReference type="PROSITE-ProRule" id="PRU00169"/>
    </source>
</evidence>
<dbReference type="PROSITE" id="PS50110">
    <property type="entry name" value="RESPONSE_REGULATORY"/>
    <property type="match status" value="1"/>
</dbReference>
<dbReference type="EC" id="3.5.1.108" evidence="4 18"/>
<dbReference type="SMART" id="SM00448">
    <property type="entry name" value="REC"/>
    <property type="match status" value="1"/>
</dbReference>
<evidence type="ECO:0000256" key="12">
    <source>
        <dbReference type="ARBA" id="ARBA00022840"/>
    </source>
</evidence>
<keyword evidence="5 18" id="KW-0444">Lipid biosynthesis</keyword>
<dbReference type="Gene3D" id="3.40.50.2300">
    <property type="match status" value="1"/>
</dbReference>
<dbReference type="Pfam" id="PF25601">
    <property type="entry name" value="AAA_lid_14"/>
    <property type="match status" value="1"/>
</dbReference>
<dbReference type="HAMAP" id="MF_00388">
    <property type="entry name" value="LpxC"/>
    <property type="match status" value="1"/>
</dbReference>
<feature type="active site" description="Proton donor" evidence="18">
    <location>
        <position position="645"/>
    </location>
</feature>
<feature type="binding site" evidence="18">
    <location>
        <position position="618"/>
    </location>
    <ligand>
        <name>Zn(2+)</name>
        <dbReference type="ChEBI" id="CHEBI:29105"/>
    </ligand>
</feature>
<evidence type="ECO:0000256" key="1">
    <source>
        <dbReference type="ARBA" id="ARBA00001947"/>
    </source>
</evidence>
<dbReference type="SUPFAM" id="SSF52540">
    <property type="entry name" value="P-loop containing nucleoside triphosphate hydrolases"/>
    <property type="match status" value="1"/>
</dbReference>
<dbReference type="InterPro" id="IPR011334">
    <property type="entry name" value="UDP-acyl_GlcNac_deAcase_C"/>
</dbReference>
<dbReference type="Pfam" id="PF00158">
    <property type="entry name" value="Sigma54_activat"/>
    <property type="match status" value="1"/>
</dbReference>
<keyword evidence="12" id="KW-0067">ATP-binding</keyword>
<keyword evidence="14" id="KW-0805">Transcription regulation</keyword>
<dbReference type="InterPro" id="IPR001789">
    <property type="entry name" value="Sig_transdc_resp-reg_receiver"/>
</dbReference>
<feature type="modified residue" description="4-aspartylphosphate" evidence="19">
    <location>
        <position position="54"/>
    </location>
</feature>
<dbReference type="PANTHER" id="PTHR32071:SF17">
    <property type="entry name" value="TRANSCRIPTIONAL REGULATOR (NTRC FAMILY)"/>
    <property type="match status" value="1"/>
</dbReference>
<dbReference type="GO" id="GO:0046872">
    <property type="term" value="F:metal ion binding"/>
    <property type="evidence" value="ECO:0007669"/>
    <property type="project" value="UniProtKB-KW"/>
</dbReference>
<dbReference type="KEGG" id="nli:G3M70_12660"/>
<evidence type="ECO:0000256" key="7">
    <source>
        <dbReference type="ARBA" id="ARBA00022556"/>
    </source>
</evidence>
<keyword evidence="7 18" id="KW-0441">Lipid A biosynthesis</keyword>
<dbReference type="GO" id="GO:0005524">
    <property type="term" value="F:ATP binding"/>
    <property type="evidence" value="ECO:0007669"/>
    <property type="project" value="UniProtKB-KW"/>
</dbReference>
<dbReference type="GO" id="GO:0016020">
    <property type="term" value="C:membrane"/>
    <property type="evidence" value="ECO:0007669"/>
    <property type="project" value="GOC"/>
</dbReference>
<evidence type="ECO:0000256" key="2">
    <source>
        <dbReference type="ARBA" id="ARBA00002923"/>
    </source>
</evidence>
<comment type="catalytic activity">
    <reaction evidence="17 18">
        <text>a UDP-3-O-[(3R)-3-hydroxyacyl]-N-acetyl-alpha-D-glucosamine + H2O = a UDP-3-O-[(3R)-3-hydroxyacyl]-alpha-D-glucosamine + acetate</text>
        <dbReference type="Rhea" id="RHEA:67816"/>
        <dbReference type="ChEBI" id="CHEBI:15377"/>
        <dbReference type="ChEBI" id="CHEBI:30089"/>
        <dbReference type="ChEBI" id="CHEBI:137740"/>
        <dbReference type="ChEBI" id="CHEBI:173225"/>
        <dbReference type="EC" id="3.5.1.108"/>
    </reaction>
</comment>
<evidence type="ECO:0000256" key="3">
    <source>
        <dbReference type="ARBA" id="ARBA00005002"/>
    </source>
</evidence>
<evidence type="ECO:0000256" key="8">
    <source>
        <dbReference type="ARBA" id="ARBA00022723"/>
    </source>
</evidence>
<evidence type="ECO:0000259" key="20">
    <source>
        <dbReference type="PROSITE" id="PS50045"/>
    </source>
</evidence>
<feature type="domain" description="Response regulatory" evidence="21">
    <location>
        <begin position="5"/>
        <end position="119"/>
    </location>
</feature>
<dbReference type="Gene3D" id="3.30.230.20">
    <property type="entry name" value="lpxc deacetylase, domain 1"/>
    <property type="match status" value="1"/>
</dbReference>
<dbReference type="InterPro" id="IPR015870">
    <property type="entry name" value="UDP-acyl_N-AcGlcN_deAcase_N"/>
</dbReference>
<evidence type="ECO:0000256" key="6">
    <source>
        <dbReference type="ARBA" id="ARBA00022553"/>
    </source>
</evidence>